<organism evidence="3 4">
    <name type="scientific">Flintibacter hominis</name>
    <dbReference type="NCBI Taxonomy" id="2763048"/>
    <lineage>
        <taxon>Bacteria</taxon>
        <taxon>Bacillati</taxon>
        <taxon>Bacillota</taxon>
        <taxon>Clostridia</taxon>
        <taxon>Eubacteriales</taxon>
        <taxon>Flintibacter</taxon>
    </lineage>
</organism>
<evidence type="ECO:0000313" key="4">
    <source>
        <dbReference type="Proteomes" id="UP000628736"/>
    </source>
</evidence>
<dbReference type="EMBL" id="JACOPO010000001">
    <property type="protein sequence ID" value="MBC5721630.1"/>
    <property type="molecule type" value="Genomic_DNA"/>
</dbReference>
<feature type="domain" description="DUF4397" evidence="2">
    <location>
        <begin position="81"/>
        <end position="193"/>
    </location>
</feature>
<feature type="region of interest" description="Disordered" evidence="1">
    <location>
        <begin position="1"/>
        <end position="52"/>
    </location>
</feature>
<gene>
    <name evidence="3" type="ORF">H8S11_02170</name>
</gene>
<name>A0A8J6IX47_9FIRM</name>
<reference evidence="3" key="1">
    <citation type="submission" date="2020-08" db="EMBL/GenBank/DDBJ databases">
        <title>Genome public.</title>
        <authorList>
            <person name="Liu C."/>
            <person name="Sun Q."/>
        </authorList>
    </citation>
    <scope>NUCLEOTIDE SEQUENCE</scope>
    <source>
        <strain evidence="3">NSJ-23</strain>
    </source>
</reference>
<dbReference type="RefSeq" id="WP_186852023.1">
    <property type="nucleotide sequence ID" value="NZ_JACOPO010000001.1"/>
</dbReference>
<keyword evidence="4" id="KW-1185">Reference proteome</keyword>
<comment type="caution">
    <text evidence="3">The sequence shown here is derived from an EMBL/GenBank/DDBJ whole genome shotgun (WGS) entry which is preliminary data.</text>
</comment>
<evidence type="ECO:0000256" key="1">
    <source>
        <dbReference type="SAM" id="MobiDB-lite"/>
    </source>
</evidence>
<dbReference type="InterPro" id="IPR025510">
    <property type="entry name" value="DUF4397"/>
</dbReference>
<dbReference type="AlphaFoldDB" id="A0A8J6IX47"/>
<protein>
    <submittedName>
        <fullName evidence="3">DUF4397 domain-containing protein</fullName>
    </submittedName>
</protein>
<dbReference type="Proteomes" id="UP000628736">
    <property type="component" value="Unassembled WGS sequence"/>
</dbReference>
<evidence type="ECO:0000313" key="3">
    <source>
        <dbReference type="EMBL" id="MBC5721630.1"/>
    </source>
</evidence>
<proteinExistence type="predicted"/>
<evidence type="ECO:0000259" key="2">
    <source>
        <dbReference type="Pfam" id="PF14344"/>
    </source>
</evidence>
<dbReference type="Pfam" id="PF14344">
    <property type="entry name" value="DUF4397"/>
    <property type="match status" value="1"/>
</dbReference>
<sequence length="291" mass="31369">MERINDNTPVIPLPNPGEGGPVYDGNSGNTPVIPLPNPGEGGPVYDGSTGNIPVIPLPNPGEGGPVNGGSSVRPPIWLPLSRVRFLNAAFGYTPIRIQINRVRVVTRLGYASVSSYVQAPGGYQTITVSGLDGYTYLRKTMPLPPGSLSTIAVINTPSGLDLLQISDQCCLQGNCASNFRVSNLALNSPPVDVLLKDGRVVYADVRFKETTIFKRVRPGTYQFLFAETDRSPMPSWMDIETLDSAFLGTPDLPDTIVSLNLEVEKNTNYTVFLLSSGTGKRDIQTMVVTDR</sequence>
<accession>A0A8J6IX47</accession>